<proteinExistence type="predicted"/>
<reference evidence="1" key="1">
    <citation type="submission" date="2014-09" db="EMBL/GenBank/DDBJ databases">
        <authorList>
            <person name="Magalhaes I.L.F."/>
            <person name="Oliveira U."/>
            <person name="Santos F.R."/>
            <person name="Vidigal T.H.D.A."/>
            <person name="Brescovit A.D."/>
            <person name="Santos A.J."/>
        </authorList>
    </citation>
    <scope>NUCLEOTIDE SEQUENCE</scope>
    <source>
        <tissue evidence="1">Shoot tissue taken approximately 20 cm above the soil surface</tissue>
    </source>
</reference>
<evidence type="ECO:0000313" key="1">
    <source>
        <dbReference type="EMBL" id="JAD39236.1"/>
    </source>
</evidence>
<sequence length="25" mass="2916">MLYYYAISKQTTSKQCYKIALQAPC</sequence>
<reference evidence="1" key="2">
    <citation type="journal article" date="2015" name="Data Brief">
        <title>Shoot transcriptome of the giant reed, Arundo donax.</title>
        <authorList>
            <person name="Barrero R.A."/>
            <person name="Guerrero F.D."/>
            <person name="Moolhuijzen P."/>
            <person name="Goolsby J.A."/>
            <person name="Tidwell J."/>
            <person name="Bellgard S.E."/>
            <person name="Bellgard M.I."/>
        </authorList>
    </citation>
    <scope>NUCLEOTIDE SEQUENCE</scope>
    <source>
        <tissue evidence="1">Shoot tissue taken approximately 20 cm above the soil surface</tissue>
    </source>
</reference>
<name>A0A0A8ZKA1_ARUDO</name>
<dbReference type="AlphaFoldDB" id="A0A0A8ZKA1"/>
<accession>A0A0A8ZKA1</accession>
<protein>
    <submittedName>
        <fullName evidence="1">Uncharacterized protein</fullName>
    </submittedName>
</protein>
<dbReference type="EMBL" id="GBRH01258659">
    <property type="protein sequence ID" value="JAD39236.1"/>
    <property type="molecule type" value="Transcribed_RNA"/>
</dbReference>
<organism evidence="1">
    <name type="scientific">Arundo donax</name>
    <name type="common">Giant reed</name>
    <name type="synonym">Donax arundinaceus</name>
    <dbReference type="NCBI Taxonomy" id="35708"/>
    <lineage>
        <taxon>Eukaryota</taxon>
        <taxon>Viridiplantae</taxon>
        <taxon>Streptophyta</taxon>
        <taxon>Embryophyta</taxon>
        <taxon>Tracheophyta</taxon>
        <taxon>Spermatophyta</taxon>
        <taxon>Magnoliopsida</taxon>
        <taxon>Liliopsida</taxon>
        <taxon>Poales</taxon>
        <taxon>Poaceae</taxon>
        <taxon>PACMAD clade</taxon>
        <taxon>Arundinoideae</taxon>
        <taxon>Arundineae</taxon>
        <taxon>Arundo</taxon>
    </lineage>
</organism>